<sequence length="119" mass="13312">MFTQGVAYGVGGSMIYTTAVIYLAEWWIKRRGFVSGLTFSGSAITGLLFAPLMEWSLRKHGTMFTMRAYAIGWACLMIPLLPFLKGRLPRGHNAVEKANLQNINMPLLIFLVLFNSLHS</sequence>
<keyword evidence="3" id="KW-1185">Reference proteome</keyword>
<feature type="transmembrane region" description="Helical" evidence="1">
    <location>
        <begin position="64"/>
        <end position="84"/>
    </location>
</feature>
<gene>
    <name evidence="2" type="ORF">O181_014136</name>
</gene>
<organism evidence="2 3">
    <name type="scientific">Austropuccinia psidii MF-1</name>
    <dbReference type="NCBI Taxonomy" id="1389203"/>
    <lineage>
        <taxon>Eukaryota</taxon>
        <taxon>Fungi</taxon>
        <taxon>Dikarya</taxon>
        <taxon>Basidiomycota</taxon>
        <taxon>Pucciniomycotina</taxon>
        <taxon>Pucciniomycetes</taxon>
        <taxon>Pucciniales</taxon>
        <taxon>Sphaerophragmiaceae</taxon>
        <taxon>Austropuccinia</taxon>
    </lineage>
</organism>
<proteinExistence type="predicted"/>
<accession>A0A9Q3BXL4</accession>
<dbReference type="PANTHER" id="PTHR11360">
    <property type="entry name" value="MONOCARBOXYLATE TRANSPORTER"/>
    <property type="match status" value="1"/>
</dbReference>
<keyword evidence="1" id="KW-0812">Transmembrane</keyword>
<evidence type="ECO:0000313" key="3">
    <source>
        <dbReference type="Proteomes" id="UP000765509"/>
    </source>
</evidence>
<evidence type="ECO:0008006" key="4">
    <source>
        <dbReference type="Google" id="ProtNLM"/>
    </source>
</evidence>
<protein>
    <recommendedName>
        <fullName evidence="4">Major facilitator superfamily (MFS) profile domain-containing protein</fullName>
    </recommendedName>
</protein>
<dbReference type="AlphaFoldDB" id="A0A9Q3BXL4"/>
<evidence type="ECO:0000313" key="2">
    <source>
        <dbReference type="EMBL" id="MBW0474421.1"/>
    </source>
</evidence>
<comment type="caution">
    <text evidence="2">The sequence shown here is derived from an EMBL/GenBank/DDBJ whole genome shotgun (WGS) entry which is preliminary data.</text>
</comment>
<feature type="transmembrane region" description="Helical" evidence="1">
    <location>
        <begin position="33"/>
        <end position="52"/>
    </location>
</feature>
<evidence type="ECO:0000256" key="1">
    <source>
        <dbReference type="SAM" id="Phobius"/>
    </source>
</evidence>
<feature type="non-terminal residue" evidence="2">
    <location>
        <position position="119"/>
    </location>
</feature>
<feature type="transmembrane region" description="Helical" evidence="1">
    <location>
        <begin position="6"/>
        <end position="24"/>
    </location>
</feature>
<dbReference type="EMBL" id="AVOT02003733">
    <property type="protein sequence ID" value="MBW0474421.1"/>
    <property type="molecule type" value="Genomic_DNA"/>
</dbReference>
<keyword evidence="1" id="KW-0472">Membrane</keyword>
<dbReference type="SUPFAM" id="SSF103473">
    <property type="entry name" value="MFS general substrate transporter"/>
    <property type="match status" value="1"/>
</dbReference>
<name>A0A9Q3BXL4_9BASI</name>
<dbReference type="PANTHER" id="PTHR11360:SF287">
    <property type="entry name" value="MFS MONOCARBOXYLATE TRANSPORTER"/>
    <property type="match status" value="1"/>
</dbReference>
<reference evidence="2" key="1">
    <citation type="submission" date="2021-03" db="EMBL/GenBank/DDBJ databases">
        <title>Draft genome sequence of rust myrtle Austropuccinia psidii MF-1, a brazilian biotype.</title>
        <authorList>
            <person name="Quecine M.C."/>
            <person name="Pachon D.M.R."/>
            <person name="Bonatelli M.L."/>
            <person name="Correr F.H."/>
            <person name="Franceschini L.M."/>
            <person name="Leite T.F."/>
            <person name="Margarido G.R.A."/>
            <person name="Almeida C.A."/>
            <person name="Ferrarezi J.A."/>
            <person name="Labate C.A."/>
        </authorList>
    </citation>
    <scope>NUCLEOTIDE SEQUENCE</scope>
    <source>
        <strain evidence="2">MF-1</strain>
    </source>
</reference>
<dbReference type="InterPro" id="IPR050327">
    <property type="entry name" value="Proton-linked_MCT"/>
</dbReference>
<dbReference type="InterPro" id="IPR036259">
    <property type="entry name" value="MFS_trans_sf"/>
</dbReference>
<keyword evidence="1" id="KW-1133">Transmembrane helix</keyword>
<dbReference type="Proteomes" id="UP000765509">
    <property type="component" value="Unassembled WGS sequence"/>
</dbReference>
<dbReference type="OrthoDB" id="2213137at2759"/>